<proteinExistence type="predicted"/>
<dbReference type="Proteomes" id="UP000243978">
    <property type="component" value="Unassembled WGS sequence"/>
</dbReference>
<dbReference type="AlphaFoldDB" id="A0A2T6BI17"/>
<evidence type="ECO:0000256" key="1">
    <source>
        <dbReference type="SAM" id="SignalP"/>
    </source>
</evidence>
<protein>
    <submittedName>
        <fullName evidence="2">Uncharacterized protein</fullName>
    </submittedName>
</protein>
<organism evidence="2 3">
    <name type="scientific">Litoreibacter ponti</name>
    <dbReference type="NCBI Taxonomy" id="1510457"/>
    <lineage>
        <taxon>Bacteria</taxon>
        <taxon>Pseudomonadati</taxon>
        <taxon>Pseudomonadota</taxon>
        <taxon>Alphaproteobacteria</taxon>
        <taxon>Rhodobacterales</taxon>
        <taxon>Roseobacteraceae</taxon>
        <taxon>Litoreibacter</taxon>
    </lineage>
</organism>
<name>A0A2T6BI17_9RHOB</name>
<feature type="chain" id="PRO_5015636413" evidence="1">
    <location>
        <begin position="20"/>
        <end position="595"/>
    </location>
</feature>
<dbReference type="OrthoDB" id="9853257at2"/>
<sequence length="595" mass="65535">MWIRALCLALLGLATPTTAQVQIGGDCAINIANIGENATVNVERGTCGDSFRISYVWLDAQSLNLVRTGLSTQNLTSVVGSKPKILRAGVHDQMMALLELGTDMLPIPQSEEDETAFLNVSTPLGPDDFESDFIDRRALGVPFPMWAGNRQILWPDAKAYSEFFLNGVWPSNYAYCYANTQLDPFLIDDIELFVEDGDVDQLMQSIAFALTPVRFIDEAEFQNYFRGLRDMVEAFDAVDTAKAPLKTAEQLEFAMPRVTARDWRNATPKSYTLLRQITREGFPADFLLKIGEYTRNSTCGEDGNSLGFKALPREMEVMVAVIEPISPSIRITEIGLLADRDTGLRADFDLQRERSQKANLPALVEGDSYLLPLRIEFRYQDRSKNPPWSWNLPLRSQSEGFYEALDAARTALPELSRPAPDTLAGAGATLAGLTPPVDITPTPTYYFGDVLGLESLTTFNPLTNRTTRHQVRETPRFAALTQAGFETGSCPFLAFETASGTTLEHGQVLVGAHAPELAKADTVAIPAGTTVLHLSEREPEISYISEITLTHESGETRTLARDVRLNPQETISIDVPDGWDGAATVTIAGHYTLLN</sequence>
<feature type="signal peptide" evidence="1">
    <location>
        <begin position="1"/>
        <end position="19"/>
    </location>
</feature>
<evidence type="ECO:0000313" key="3">
    <source>
        <dbReference type="Proteomes" id="UP000243978"/>
    </source>
</evidence>
<comment type="caution">
    <text evidence="2">The sequence shown here is derived from an EMBL/GenBank/DDBJ whole genome shotgun (WGS) entry which is preliminary data.</text>
</comment>
<keyword evidence="1" id="KW-0732">Signal</keyword>
<dbReference type="EMBL" id="QBKS01000001">
    <property type="protein sequence ID" value="PTX55713.1"/>
    <property type="molecule type" value="Genomic_DNA"/>
</dbReference>
<keyword evidence="3" id="KW-1185">Reference proteome</keyword>
<gene>
    <name evidence="2" type="ORF">C8N43_0354</name>
</gene>
<dbReference type="RefSeq" id="WP_107843976.1">
    <property type="nucleotide sequence ID" value="NZ_QBKS01000001.1"/>
</dbReference>
<accession>A0A2T6BI17</accession>
<reference evidence="2 3" key="1">
    <citation type="submission" date="2018-04" db="EMBL/GenBank/DDBJ databases">
        <title>Genomic Encyclopedia of Archaeal and Bacterial Type Strains, Phase II (KMG-II): from individual species to whole genera.</title>
        <authorList>
            <person name="Goeker M."/>
        </authorList>
    </citation>
    <scope>NUCLEOTIDE SEQUENCE [LARGE SCALE GENOMIC DNA]</scope>
    <source>
        <strain evidence="2 3">DSM 100977</strain>
    </source>
</reference>
<evidence type="ECO:0000313" key="2">
    <source>
        <dbReference type="EMBL" id="PTX55713.1"/>
    </source>
</evidence>